<keyword evidence="3" id="KW-1185">Reference proteome</keyword>
<organism evidence="2 3">
    <name type="scientific">Labrys miyagiensis</name>
    <dbReference type="NCBI Taxonomy" id="346912"/>
    <lineage>
        <taxon>Bacteria</taxon>
        <taxon>Pseudomonadati</taxon>
        <taxon>Pseudomonadota</taxon>
        <taxon>Alphaproteobacteria</taxon>
        <taxon>Hyphomicrobiales</taxon>
        <taxon>Xanthobacteraceae</taxon>
        <taxon>Labrys</taxon>
    </lineage>
</organism>
<name>A0ABQ6CVD5_9HYPH</name>
<dbReference type="Proteomes" id="UP001156882">
    <property type="component" value="Unassembled WGS sequence"/>
</dbReference>
<reference evidence="3" key="1">
    <citation type="journal article" date="2019" name="Int. J. Syst. Evol. Microbiol.">
        <title>The Global Catalogue of Microorganisms (GCM) 10K type strain sequencing project: providing services to taxonomists for standard genome sequencing and annotation.</title>
        <authorList>
            <consortium name="The Broad Institute Genomics Platform"/>
            <consortium name="The Broad Institute Genome Sequencing Center for Infectious Disease"/>
            <person name="Wu L."/>
            <person name="Ma J."/>
        </authorList>
    </citation>
    <scope>NUCLEOTIDE SEQUENCE [LARGE SCALE GENOMIC DNA]</scope>
    <source>
        <strain evidence="3">NBRC 101365</strain>
    </source>
</reference>
<evidence type="ECO:0008006" key="4">
    <source>
        <dbReference type="Google" id="ProtNLM"/>
    </source>
</evidence>
<sequence length="199" mass="20356">MVGSQFGVWAARGGLLAGVLALAGCSGANTFISGVYGTPPDVNATQVATPAGPTRVDFDPDTECPVINIPAGASAYGTPNGSQFSISNFARECDLASGTTVTIKIGVEGHVILAGAGGGTYSAPVRISIRDNNEKAVYTKVVRVSATVEPGTAQGKFQVVDTSAPITIGLQQPLSSYDIEVGFDGKGMTNLPHKKKKRG</sequence>
<evidence type="ECO:0000313" key="2">
    <source>
        <dbReference type="EMBL" id="GLS23572.1"/>
    </source>
</evidence>
<feature type="signal peptide" evidence="1">
    <location>
        <begin position="1"/>
        <end position="23"/>
    </location>
</feature>
<accession>A0ABQ6CVD5</accession>
<dbReference type="EMBL" id="BSPC01000076">
    <property type="protein sequence ID" value="GLS23572.1"/>
    <property type="molecule type" value="Genomic_DNA"/>
</dbReference>
<keyword evidence="1" id="KW-0732">Signal</keyword>
<comment type="caution">
    <text evidence="2">The sequence shown here is derived from an EMBL/GenBank/DDBJ whole genome shotgun (WGS) entry which is preliminary data.</text>
</comment>
<gene>
    <name evidence="2" type="ORF">GCM10007874_65930</name>
</gene>
<protein>
    <recommendedName>
        <fullName evidence="4">Lipoprotein</fullName>
    </recommendedName>
</protein>
<feature type="chain" id="PRO_5046143592" description="Lipoprotein" evidence="1">
    <location>
        <begin position="24"/>
        <end position="199"/>
    </location>
</feature>
<evidence type="ECO:0000256" key="1">
    <source>
        <dbReference type="SAM" id="SignalP"/>
    </source>
</evidence>
<evidence type="ECO:0000313" key="3">
    <source>
        <dbReference type="Proteomes" id="UP001156882"/>
    </source>
</evidence>
<proteinExistence type="predicted"/>